<dbReference type="InterPro" id="IPR014311">
    <property type="entry name" value="Guanine_deaminase"/>
</dbReference>
<dbReference type="RefSeq" id="WP_310792990.1">
    <property type="nucleotide sequence ID" value="NZ_CP134081.1"/>
</dbReference>
<comment type="catalytic activity">
    <reaction evidence="8">
        <text>guanine + H2O + H(+) = xanthine + NH4(+)</text>
        <dbReference type="Rhea" id="RHEA:14665"/>
        <dbReference type="ChEBI" id="CHEBI:15377"/>
        <dbReference type="ChEBI" id="CHEBI:15378"/>
        <dbReference type="ChEBI" id="CHEBI:16235"/>
        <dbReference type="ChEBI" id="CHEBI:17712"/>
        <dbReference type="ChEBI" id="CHEBI:28938"/>
        <dbReference type="EC" id="3.5.4.3"/>
    </reaction>
</comment>
<dbReference type="InterPro" id="IPR032466">
    <property type="entry name" value="Metal_Hydrolase"/>
</dbReference>
<evidence type="ECO:0000256" key="5">
    <source>
        <dbReference type="ARBA" id="ARBA00022801"/>
    </source>
</evidence>
<keyword evidence="5 8" id="KW-0378">Hydrolase</keyword>
<evidence type="ECO:0000256" key="4">
    <source>
        <dbReference type="ARBA" id="ARBA00022723"/>
    </source>
</evidence>
<evidence type="ECO:0000313" key="10">
    <source>
        <dbReference type="EMBL" id="WNC11749.1"/>
    </source>
</evidence>
<name>A0AAJ6M2E8_9PSED</name>
<dbReference type="EC" id="3.5.4.3" evidence="3 7"/>
<evidence type="ECO:0000256" key="8">
    <source>
        <dbReference type="RuleBase" id="RU366009"/>
    </source>
</evidence>
<dbReference type="GO" id="GO:0006147">
    <property type="term" value="P:guanine catabolic process"/>
    <property type="evidence" value="ECO:0007669"/>
    <property type="project" value="UniProtKB-UniRule"/>
</dbReference>
<dbReference type="FunFam" id="3.20.20.140:FF:000022">
    <property type="entry name" value="Guanine deaminase"/>
    <property type="match status" value="1"/>
</dbReference>
<evidence type="ECO:0000256" key="7">
    <source>
        <dbReference type="NCBIfam" id="TIGR02967"/>
    </source>
</evidence>
<dbReference type="EMBL" id="CP134081">
    <property type="protein sequence ID" value="WNC11749.1"/>
    <property type="molecule type" value="Genomic_DNA"/>
</dbReference>
<gene>
    <name evidence="10" type="primary">guaD</name>
    <name evidence="10" type="ORF">RI108_10195</name>
</gene>
<organism evidence="10 11">
    <name type="scientific">Pseudomonas coleopterorum</name>
    <dbReference type="NCBI Taxonomy" id="1605838"/>
    <lineage>
        <taxon>Bacteria</taxon>
        <taxon>Pseudomonadati</taxon>
        <taxon>Pseudomonadota</taxon>
        <taxon>Gammaproteobacteria</taxon>
        <taxon>Pseudomonadales</taxon>
        <taxon>Pseudomonadaceae</taxon>
        <taxon>Pseudomonas</taxon>
    </lineage>
</organism>
<proteinExistence type="inferred from homology"/>
<comment type="pathway">
    <text evidence="1 8">Purine metabolism; guanine degradation; xanthine from guanine: step 1/1.</text>
</comment>
<reference evidence="10" key="1">
    <citation type="submission" date="2023-09" db="EMBL/GenBank/DDBJ databases">
        <title>First report of Pseudomonas coleopterorum DJ13 causing leaf spot on Rhododendron pulchrum Sweet in China.</title>
        <authorList>
            <person name="Zhang Y."/>
        </authorList>
    </citation>
    <scope>NUCLEOTIDE SEQUENCE</scope>
    <source>
        <strain evidence="10">DJ13</strain>
    </source>
</reference>
<evidence type="ECO:0000259" key="9">
    <source>
        <dbReference type="Pfam" id="PF01979"/>
    </source>
</evidence>
<dbReference type="Proteomes" id="UP001258207">
    <property type="component" value="Chromosome"/>
</dbReference>
<comment type="similarity">
    <text evidence="2 8">Belongs to the metallo-dependent hydrolases superfamily. ATZ/TRZ family.</text>
</comment>
<dbReference type="GO" id="GO:0008892">
    <property type="term" value="F:guanine deaminase activity"/>
    <property type="evidence" value="ECO:0007669"/>
    <property type="project" value="UniProtKB-UniRule"/>
</dbReference>
<evidence type="ECO:0000313" key="11">
    <source>
        <dbReference type="Proteomes" id="UP001258207"/>
    </source>
</evidence>
<protein>
    <recommendedName>
        <fullName evidence="3 7">Guanine deaminase</fullName>
        <shortName evidence="8">Guanase</shortName>
        <ecNumber evidence="3 7">3.5.4.3</ecNumber>
    </recommendedName>
    <alternativeName>
        <fullName evidence="8">Guanine aminohydrolase</fullName>
    </alternativeName>
</protein>
<dbReference type="AlphaFoldDB" id="A0AAJ6M2E8"/>
<dbReference type="InterPro" id="IPR011059">
    <property type="entry name" value="Metal-dep_hydrolase_composite"/>
</dbReference>
<dbReference type="PANTHER" id="PTHR11271:SF6">
    <property type="entry name" value="GUANINE DEAMINASE"/>
    <property type="match status" value="1"/>
</dbReference>
<dbReference type="CDD" id="cd01303">
    <property type="entry name" value="GDEase"/>
    <property type="match status" value="1"/>
</dbReference>
<comment type="function">
    <text evidence="8">Catalyzes the hydrolytic deamination of guanine, producing xanthine and ammonia.</text>
</comment>
<dbReference type="Gene3D" id="3.20.20.140">
    <property type="entry name" value="Metal-dependent hydrolases"/>
    <property type="match status" value="1"/>
</dbReference>
<keyword evidence="6 8" id="KW-0862">Zinc</keyword>
<evidence type="ECO:0000256" key="3">
    <source>
        <dbReference type="ARBA" id="ARBA00012781"/>
    </source>
</evidence>
<sequence>MSLTRKAYRAAILHSLDDPALVGVQASYEYFADGVLVVEDGRISALGAASEVLPTLSDDVEVTHYPDALITPGFIDTHIHFPQTGMVGSYGEQLLDWLNEYTFPCEGQFADKAHADGVAQIFLKELLRNGTTTALVFGSVHPESVDALFEAAQALDLRLIAGKVMMDRNAPDYLTDTAQSSYDQSKALIERWHGKGRLHYAVTPRFAPTSSEAQLTLAGQLLREYPDVYLQTHLSENLQEIEWVKALFPERSNYLDVYDHYQLLGERSVLAHGVHLCDAECARLAETGSAIAFCPTSNLFLGSGLFNLPQAERFKVNVGLGTDVGAGTSFSLLHTLNEAYKVMQLQGEKLNPFKSLYLATLGGARALRLEDRVGTLQPGTDADFVVLDYHATPLLSYRIAQAKTFEEVLFVLMTLGDDRAVLQTYAAGRRVHSRD</sequence>
<evidence type="ECO:0000256" key="1">
    <source>
        <dbReference type="ARBA" id="ARBA00004984"/>
    </source>
</evidence>
<dbReference type="Gene3D" id="2.30.40.10">
    <property type="entry name" value="Urease, subunit C, domain 1"/>
    <property type="match status" value="1"/>
</dbReference>
<comment type="cofactor">
    <cofactor evidence="8">
        <name>Zn(2+)</name>
        <dbReference type="ChEBI" id="CHEBI:29105"/>
    </cofactor>
    <text evidence="8">Binds 1 zinc ion per subunit.</text>
</comment>
<dbReference type="InterPro" id="IPR006680">
    <property type="entry name" value="Amidohydro-rel"/>
</dbReference>
<keyword evidence="4 8" id="KW-0479">Metal-binding</keyword>
<dbReference type="GO" id="GO:0008270">
    <property type="term" value="F:zinc ion binding"/>
    <property type="evidence" value="ECO:0007669"/>
    <property type="project" value="UniProtKB-UniRule"/>
</dbReference>
<dbReference type="SUPFAM" id="SSF51556">
    <property type="entry name" value="Metallo-dependent hydrolases"/>
    <property type="match status" value="1"/>
</dbReference>
<accession>A0AAJ6M2E8</accession>
<dbReference type="PANTHER" id="PTHR11271">
    <property type="entry name" value="GUANINE DEAMINASE"/>
    <property type="match status" value="1"/>
</dbReference>
<dbReference type="InterPro" id="IPR051607">
    <property type="entry name" value="Metallo-dep_hydrolases"/>
</dbReference>
<dbReference type="NCBIfam" id="NF006679">
    <property type="entry name" value="PRK09228.1"/>
    <property type="match status" value="1"/>
</dbReference>
<evidence type="ECO:0000256" key="6">
    <source>
        <dbReference type="ARBA" id="ARBA00022833"/>
    </source>
</evidence>
<feature type="domain" description="Amidohydrolase-related" evidence="9">
    <location>
        <begin position="70"/>
        <end position="431"/>
    </location>
</feature>
<dbReference type="NCBIfam" id="TIGR02967">
    <property type="entry name" value="guan_deamin"/>
    <property type="match status" value="1"/>
</dbReference>
<dbReference type="Pfam" id="PF01979">
    <property type="entry name" value="Amidohydro_1"/>
    <property type="match status" value="1"/>
</dbReference>
<dbReference type="GO" id="GO:0005829">
    <property type="term" value="C:cytosol"/>
    <property type="evidence" value="ECO:0007669"/>
    <property type="project" value="TreeGrafter"/>
</dbReference>
<dbReference type="SUPFAM" id="SSF51338">
    <property type="entry name" value="Composite domain of metallo-dependent hydrolases"/>
    <property type="match status" value="1"/>
</dbReference>
<evidence type="ECO:0000256" key="2">
    <source>
        <dbReference type="ARBA" id="ARBA00006745"/>
    </source>
</evidence>